<comment type="caution">
    <text evidence="1">The sequence shown here is derived from an EMBL/GenBank/DDBJ whole genome shotgun (WGS) entry which is preliminary data.</text>
</comment>
<keyword evidence="2" id="KW-1185">Reference proteome</keyword>
<evidence type="ECO:0000313" key="1">
    <source>
        <dbReference type="EMBL" id="KAJ7034426.1"/>
    </source>
</evidence>
<gene>
    <name evidence="1" type="ORF">C8F04DRAFT_956459</name>
</gene>
<name>A0AAD6SUR8_9AGAR</name>
<sequence length="195" mass="22126">MAHTDLEDPKFRDVEQNLHDVLRKCGVQPEILLQSLRPTRSLISGSVVVAALTGLPFIPNDIDIYAPESREDAMDYVIQEDLGFMLDDSQKTSYPEHLGFGKIKWYTKGKFKINVMVVLGENAALAVFKFHSTIVMNFVSFDGVYCAYPHLTKINASVANPGMLLRNSTFKRTMQCIQTYRERGVTFIIKVRRTC</sequence>
<evidence type="ECO:0000313" key="2">
    <source>
        <dbReference type="Proteomes" id="UP001218188"/>
    </source>
</evidence>
<protein>
    <submittedName>
        <fullName evidence="1">Uncharacterized protein</fullName>
    </submittedName>
</protein>
<organism evidence="1 2">
    <name type="scientific">Mycena alexandri</name>
    <dbReference type="NCBI Taxonomy" id="1745969"/>
    <lineage>
        <taxon>Eukaryota</taxon>
        <taxon>Fungi</taxon>
        <taxon>Dikarya</taxon>
        <taxon>Basidiomycota</taxon>
        <taxon>Agaricomycotina</taxon>
        <taxon>Agaricomycetes</taxon>
        <taxon>Agaricomycetidae</taxon>
        <taxon>Agaricales</taxon>
        <taxon>Marasmiineae</taxon>
        <taxon>Mycenaceae</taxon>
        <taxon>Mycena</taxon>
    </lineage>
</organism>
<proteinExistence type="predicted"/>
<accession>A0AAD6SUR8</accession>
<dbReference type="EMBL" id="JARJCM010000057">
    <property type="protein sequence ID" value="KAJ7034426.1"/>
    <property type="molecule type" value="Genomic_DNA"/>
</dbReference>
<dbReference type="Proteomes" id="UP001218188">
    <property type="component" value="Unassembled WGS sequence"/>
</dbReference>
<dbReference type="AlphaFoldDB" id="A0AAD6SUR8"/>
<reference evidence="1" key="1">
    <citation type="submission" date="2023-03" db="EMBL/GenBank/DDBJ databases">
        <title>Massive genome expansion in bonnet fungi (Mycena s.s.) driven by repeated elements and novel gene families across ecological guilds.</title>
        <authorList>
            <consortium name="Lawrence Berkeley National Laboratory"/>
            <person name="Harder C.B."/>
            <person name="Miyauchi S."/>
            <person name="Viragh M."/>
            <person name="Kuo A."/>
            <person name="Thoen E."/>
            <person name="Andreopoulos B."/>
            <person name="Lu D."/>
            <person name="Skrede I."/>
            <person name="Drula E."/>
            <person name="Henrissat B."/>
            <person name="Morin E."/>
            <person name="Kohler A."/>
            <person name="Barry K."/>
            <person name="LaButti K."/>
            <person name="Morin E."/>
            <person name="Salamov A."/>
            <person name="Lipzen A."/>
            <person name="Mereny Z."/>
            <person name="Hegedus B."/>
            <person name="Baldrian P."/>
            <person name="Stursova M."/>
            <person name="Weitz H."/>
            <person name="Taylor A."/>
            <person name="Grigoriev I.V."/>
            <person name="Nagy L.G."/>
            <person name="Martin F."/>
            <person name="Kauserud H."/>
        </authorList>
    </citation>
    <scope>NUCLEOTIDE SEQUENCE</scope>
    <source>
        <strain evidence="1">CBHHK200</strain>
    </source>
</reference>